<accession>A0ACB9PLE2</accession>
<keyword evidence="2" id="KW-1185">Reference proteome</keyword>
<protein>
    <submittedName>
        <fullName evidence="1">Uncharacterized protein</fullName>
    </submittedName>
</protein>
<proteinExistence type="predicted"/>
<name>A0ACB9PLE2_BAUVA</name>
<dbReference type="EMBL" id="CM039429">
    <property type="protein sequence ID" value="KAI4349600.1"/>
    <property type="molecule type" value="Genomic_DNA"/>
</dbReference>
<dbReference type="Proteomes" id="UP000828941">
    <property type="component" value="Chromosome 4"/>
</dbReference>
<sequence>MSRVKQYECNASFLIEELSLECEASLFCPARTAELLLLMQHAQPITYMSCVDAQPCLPSLHIYIYIQTHSHHSNHLTLVISYANQIYFNRKLQVLKFMVNHSQIFFIRNIDV</sequence>
<gene>
    <name evidence="1" type="ORF">L6164_010166</name>
</gene>
<comment type="caution">
    <text evidence="1">The sequence shown here is derived from an EMBL/GenBank/DDBJ whole genome shotgun (WGS) entry which is preliminary data.</text>
</comment>
<evidence type="ECO:0000313" key="2">
    <source>
        <dbReference type="Proteomes" id="UP000828941"/>
    </source>
</evidence>
<evidence type="ECO:0000313" key="1">
    <source>
        <dbReference type="EMBL" id="KAI4349600.1"/>
    </source>
</evidence>
<reference evidence="1 2" key="1">
    <citation type="journal article" date="2022" name="DNA Res.">
        <title>Chromosomal-level genome assembly of the orchid tree Bauhinia variegata (Leguminosae; Cercidoideae) supports the allotetraploid origin hypothesis of Bauhinia.</title>
        <authorList>
            <person name="Zhong Y."/>
            <person name="Chen Y."/>
            <person name="Zheng D."/>
            <person name="Pang J."/>
            <person name="Liu Y."/>
            <person name="Luo S."/>
            <person name="Meng S."/>
            <person name="Qian L."/>
            <person name="Wei D."/>
            <person name="Dai S."/>
            <person name="Zhou R."/>
        </authorList>
    </citation>
    <scope>NUCLEOTIDE SEQUENCE [LARGE SCALE GENOMIC DNA]</scope>
    <source>
        <strain evidence="1">BV-YZ2020</strain>
    </source>
</reference>
<organism evidence="1 2">
    <name type="scientific">Bauhinia variegata</name>
    <name type="common">Purple orchid tree</name>
    <name type="synonym">Phanera variegata</name>
    <dbReference type="NCBI Taxonomy" id="167791"/>
    <lineage>
        <taxon>Eukaryota</taxon>
        <taxon>Viridiplantae</taxon>
        <taxon>Streptophyta</taxon>
        <taxon>Embryophyta</taxon>
        <taxon>Tracheophyta</taxon>
        <taxon>Spermatophyta</taxon>
        <taxon>Magnoliopsida</taxon>
        <taxon>eudicotyledons</taxon>
        <taxon>Gunneridae</taxon>
        <taxon>Pentapetalae</taxon>
        <taxon>rosids</taxon>
        <taxon>fabids</taxon>
        <taxon>Fabales</taxon>
        <taxon>Fabaceae</taxon>
        <taxon>Cercidoideae</taxon>
        <taxon>Cercideae</taxon>
        <taxon>Bauhiniinae</taxon>
        <taxon>Bauhinia</taxon>
    </lineage>
</organism>